<organism evidence="6 7">
    <name type="scientific">Conexibacter arvalis</name>
    <dbReference type="NCBI Taxonomy" id="912552"/>
    <lineage>
        <taxon>Bacteria</taxon>
        <taxon>Bacillati</taxon>
        <taxon>Actinomycetota</taxon>
        <taxon>Thermoleophilia</taxon>
        <taxon>Solirubrobacterales</taxon>
        <taxon>Conexibacteraceae</taxon>
        <taxon>Conexibacter</taxon>
    </lineage>
</organism>
<feature type="domain" description="ABC transporter" evidence="5">
    <location>
        <begin position="10"/>
        <end position="260"/>
    </location>
</feature>
<evidence type="ECO:0000256" key="1">
    <source>
        <dbReference type="ARBA" id="ARBA00005417"/>
    </source>
</evidence>
<dbReference type="Proteomes" id="UP000585272">
    <property type="component" value="Unassembled WGS sequence"/>
</dbReference>
<reference evidence="6 7" key="1">
    <citation type="submission" date="2020-08" db="EMBL/GenBank/DDBJ databases">
        <title>Genomic Encyclopedia of Archaeal and Bacterial Type Strains, Phase II (KMG-II): from individual species to whole genera.</title>
        <authorList>
            <person name="Goeker M."/>
        </authorList>
    </citation>
    <scope>NUCLEOTIDE SEQUENCE [LARGE SCALE GENOMIC DNA]</scope>
    <source>
        <strain evidence="6 7">DSM 23288</strain>
    </source>
</reference>
<dbReference type="Pfam" id="PF00005">
    <property type="entry name" value="ABC_tran"/>
    <property type="match status" value="1"/>
</dbReference>
<dbReference type="InterPro" id="IPR003439">
    <property type="entry name" value="ABC_transporter-like_ATP-bd"/>
</dbReference>
<dbReference type="Gene3D" id="3.40.50.300">
    <property type="entry name" value="P-loop containing nucleotide triphosphate hydrolases"/>
    <property type="match status" value="1"/>
</dbReference>
<evidence type="ECO:0000256" key="2">
    <source>
        <dbReference type="ARBA" id="ARBA00022448"/>
    </source>
</evidence>
<dbReference type="PROSITE" id="PS50893">
    <property type="entry name" value="ABC_TRANSPORTER_2"/>
    <property type="match status" value="1"/>
</dbReference>
<dbReference type="InterPro" id="IPR027417">
    <property type="entry name" value="P-loop_NTPase"/>
</dbReference>
<protein>
    <submittedName>
        <fullName evidence="6">Peptide/nickel transport system ATP-binding protein</fullName>
    </submittedName>
</protein>
<dbReference type="EMBL" id="JACHNU010000001">
    <property type="protein sequence ID" value="MBB4660542.1"/>
    <property type="molecule type" value="Genomic_DNA"/>
</dbReference>
<sequence length="352" mass="38304">MAERDEAPLLDVRGLEKTFPGRRGRRGRRAPAVRAVDGISFDLRRGETLGLVGESGSGKSTAARAILRLLQPTGGQVVFDGEDIARLGRRELRSVRPRMQMVFQDPYSSLNPRMTVGEAIREALRVNRVGDRGSRAARLGELLELVGLDAHFAGRYPHQMSGGQRQRVGIARALATEPELVFADEALSALDVSIQAQIANLLVDLRDELELTLVFISHDLRMVRHISHRIAVMYLGRIVELGDAEQVWSRPAHPYTASLLAAVPSTEPEAAGRRLEPVAHGERPDLDGLPDGCRFHPRCPLATDLCRVAEPEIRDVGTDGAPQLTACHHAELLFPAASAESAPTGASSAKRS</sequence>
<dbReference type="InterPro" id="IPR013563">
    <property type="entry name" value="Oligopep_ABC_C"/>
</dbReference>
<gene>
    <name evidence="6" type="ORF">BDZ31_000115</name>
</gene>
<keyword evidence="2" id="KW-0813">Transport</keyword>
<dbReference type="PANTHER" id="PTHR43776">
    <property type="entry name" value="TRANSPORT ATP-BINDING PROTEIN"/>
    <property type="match status" value="1"/>
</dbReference>
<dbReference type="FunFam" id="3.40.50.300:FF:000016">
    <property type="entry name" value="Oligopeptide ABC transporter ATP-binding component"/>
    <property type="match status" value="1"/>
</dbReference>
<name>A0A840I7P8_9ACTN</name>
<dbReference type="GO" id="GO:0005524">
    <property type="term" value="F:ATP binding"/>
    <property type="evidence" value="ECO:0007669"/>
    <property type="project" value="UniProtKB-KW"/>
</dbReference>
<dbReference type="PROSITE" id="PS00211">
    <property type="entry name" value="ABC_TRANSPORTER_1"/>
    <property type="match status" value="1"/>
</dbReference>
<dbReference type="InterPro" id="IPR017871">
    <property type="entry name" value="ABC_transporter-like_CS"/>
</dbReference>
<keyword evidence="4 6" id="KW-0067">ATP-binding</keyword>
<dbReference type="NCBIfam" id="TIGR01727">
    <property type="entry name" value="oligo_HPY"/>
    <property type="match status" value="1"/>
</dbReference>
<comment type="caution">
    <text evidence="6">The sequence shown here is derived from an EMBL/GenBank/DDBJ whole genome shotgun (WGS) entry which is preliminary data.</text>
</comment>
<evidence type="ECO:0000313" key="7">
    <source>
        <dbReference type="Proteomes" id="UP000585272"/>
    </source>
</evidence>
<dbReference type="SUPFAM" id="SSF52540">
    <property type="entry name" value="P-loop containing nucleoside triphosphate hydrolases"/>
    <property type="match status" value="1"/>
</dbReference>
<evidence type="ECO:0000256" key="4">
    <source>
        <dbReference type="ARBA" id="ARBA00022840"/>
    </source>
</evidence>
<dbReference type="CDD" id="cd03257">
    <property type="entry name" value="ABC_NikE_OppD_transporters"/>
    <property type="match status" value="1"/>
</dbReference>
<dbReference type="AlphaFoldDB" id="A0A840I7P8"/>
<dbReference type="GO" id="GO:0055085">
    <property type="term" value="P:transmembrane transport"/>
    <property type="evidence" value="ECO:0007669"/>
    <property type="project" value="UniProtKB-ARBA"/>
</dbReference>
<evidence type="ECO:0000313" key="6">
    <source>
        <dbReference type="EMBL" id="MBB4660542.1"/>
    </source>
</evidence>
<keyword evidence="3" id="KW-0547">Nucleotide-binding</keyword>
<evidence type="ECO:0000259" key="5">
    <source>
        <dbReference type="PROSITE" id="PS50893"/>
    </source>
</evidence>
<dbReference type="InterPro" id="IPR003593">
    <property type="entry name" value="AAA+_ATPase"/>
</dbReference>
<dbReference type="InterPro" id="IPR050319">
    <property type="entry name" value="ABC_transp_ATP-bind"/>
</dbReference>
<accession>A0A840I7P8</accession>
<dbReference type="GO" id="GO:0015833">
    <property type="term" value="P:peptide transport"/>
    <property type="evidence" value="ECO:0007669"/>
    <property type="project" value="InterPro"/>
</dbReference>
<dbReference type="PANTHER" id="PTHR43776:SF7">
    <property type="entry name" value="D,D-DIPEPTIDE TRANSPORT ATP-BINDING PROTEIN DDPF-RELATED"/>
    <property type="match status" value="1"/>
</dbReference>
<dbReference type="RefSeq" id="WP_183337962.1">
    <property type="nucleotide sequence ID" value="NZ_JACHNU010000001.1"/>
</dbReference>
<keyword evidence="7" id="KW-1185">Reference proteome</keyword>
<proteinExistence type="inferred from homology"/>
<dbReference type="Pfam" id="PF08352">
    <property type="entry name" value="oligo_HPY"/>
    <property type="match status" value="1"/>
</dbReference>
<dbReference type="GO" id="GO:0016887">
    <property type="term" value="F:ATP hydrolysis activity"/>
    <property type="evidence" value="ECO:0007669"/>
    <property type="project" value="InterPro"/>
</dbReference>
<evidence type="ECO:0000256" key="3">
    <source>
        <dbReference type="ARBA" id="ARBA00022741"/>
    </source>
</evidence>
<comment type="similarity">
    <text evidence="1">Belongs to the ABC transporter superfamily.</text>
</comment>
<dbReference type="SMART" id="SM00382">
    <property type="entry name" value="AAA"/>
    <property type="match status" value="1"/>
</dbReference>